<keyword evidence="1" id="KW-0812">Transmembrane</keyword>
<dbReference type="AlphaFoldDB" id="A0A8T3CA56"/>
<keyword evidence="1" id="KW-0472">Membrane</keyword>
<evidence type="ECO:0000313" key="2">
    <source>
        <dbReference type="EMBL" id="KAI0531484.1"/>
    </source>
</evidence>
<feature type="transmembrane region" description="Helical" evidence="1">
    <location>
        <begin position="92"/>
        <end position="112"/>
    </location>
</feature>
<comment type="caution">
    <text evidence="2">The sequence shown here is derived from an EMBL/GenBank/DDBJ whole genome shotgun (WGS) entry which is preliminary data.</text>
</comment>
<evidence type="ECO:0000313" key="3">
    <source>
        <dbReference type="Proteomes" id="UP000829196"/>
    </source>
</evidence>
<keyword evidence="1" id="KW-1133">Transmembrane helix</keyword>
<keyword evidence="3" id="KW-1185">Reference proteome</keyword>
<accession>A0A8T3CA56</accession>
<proteinExistence type="predicted"/>
<feature type="transmembrane region" description="Helical" evidence="1">
    <location>
        <begin position="12"/>
        <end position="29"/>
    </location>
</feature>
<organism evidence="2 3">
    <name type="scientific">Dendrobium nobile</name>
    <name type="common">Orchid</name>
    <dbReference type="NCBI Taxonomy" id="94219"/>
    <lineage>
        <taxon>Eukaryota</taxon>
        <taxon>Viridiplantae</taxon>
        <taxon>Streptophyta</taxon>
        <taxon>Embryophyta</taxon>
        <taxon>Tracheophyta</taxon>
        <taxon>Spermatophyta</taxon>
        <taxon>Magnoliopsida</taxon>
        <taxon>Liliopsida</taxon>
        <taxon>Asparagales</taxon>
        <taxon>Orchidaceae</taxon>
        <taxon>Epidendroideae</taxon>
        <taxon>Malaxideae</taxon>
        <taxon>Dendrobiinae</taxon>
        <taxon>Dendrobium</taxon>
    </lineage>
</organism>
<gene>
    <name evidence="2" type="ORF">KFK09_001040</name>
</gene>
<name>A0A8T3CA56_DENNO</name>
<reference evidence="2" key="1">
    <citation type="journal article" date="2022" name="Front. Genet.">
        <title>Chromosome-Scale Assembly of the Dendrobium nobile Genome Provides Insights Into the Molecular Mechanism of the Biosynthesis of the Medicinal Active Ingredient of Dendrobium.</title>
        <authorList>
            <person name="Xu Q."/>
            <person name="Niu S.-C."/>
            <person name="Li K.-L."/>
            <person name="Zheng P.-J."/>
            <person name="Zhang X.-J."/>
            <person name="Jia Y."/>
            <person name="Liu Y."/>
            <person name="Niu Y.-X."/>
            <person name="Yu L.-H."/>
            <person name="Chen D.-F."/>
            <person name="Zhang G.-Q."/>
        </authorList>
    </citation>
    <scope>NUCLEOTIDE SEQUENCE</scope>
    <source>
        <tissue evidence="2">Leaf</tissue>
    </source>
</reference>
<protein>
    <submittedName>
        <fullName evidence="2">Uncharacterized protein</fullName>
    </submittedName>
</protein>
<evidence type="ECO:0000256" key="1">
    <source>
        <dbReference type="SAM" id="Phobius"/>
    </source>
</evidence>
<dbReference type="EMBL" id="JAGYWB010000001">
    <property type="protein sequence ID" value="KAI0531484.1"/>
    <property type="molecule type" value="Genomic_DNA"/>
</dbReference>
<sequence length="119" mass="13355">MEALRKIFGSDFAVVTGLLGSFSFMFWLVSSRSLWIFCNAPRSFTMSLLVKTCCVVYVMHWTMIGSICSLPLDGLWATKGLSIKLICLSHPAFCILEPFLLIVCFLCVSAKLKFSKNKK</sequence>
<dbReference type="Proteomes" id="UP000829196">
    <property type="component" value="Unassembled WGS sequence"/>
</dbReference>